<evidence type="ECO:0000313" key="2">
    <source>
        <dbReference type="Proteomes" id="UP001501319"/>
    </source>
</evidence>
<dbReference type="RefSeq" id="WP_344114250.1">
    <property type="nucleotide sequence ID" value="NZ_BAAANE010000008.1"/>
</dbReference>
<reference evidence="1 2" key="1">
    <citation type="journal article" date="2019" name="Int. J. Syst. Evol. Microbiol.">
        <title>The Global Catalogue of Microorganisms (GCM) 10K type strain sequencing project: providing services to taxonomists for standard genome sequencing and annotation.</title>
        <authorList>
            <consortium name="The Broad Institute Genomics Platform"/>
            <consortium name="The Broad Institute Genome Sequencing Center for Infectious Disease"/>
            <person name="Wu L."/>
            <person name="Ma J."/>
        </authorList>
    </citation>
    <scope>NUCLEOTIDE SEQUENCE [LARGE SCALE GENOMIC DNA]</scope>
    <source>
        <strain evidence="1 2">JCM 14306</strain>
    </source>
</reference>
<proteinExistence type="predicted"/>
<comment type="caution">
    <text evidence="1">The sequence shown here is derived from an EMBL/GenBank/DDBJ whole genome shotgun (WGS) entry which is preliminary data.</text>
</comment>
<dbReference type="Pfam" id="PF19952">
    <property type="entry name" value="DUF6414"/>
    <property type="match status" value="1"/>
</dbReference>
<keyword evidence="2" id="KW-1185">Reference proteome</keyword>
<dbReference type="EMBL" id="BAAANE010000008">
    <property type="protein sequence ID" value="GAA1650582.1"/>
    <property type="molecule type" value="Genomic_DNA"/>
</dbReference>
<sequence>MGEYKKPNKQVHRGFSYLDDETVINSLSAIEAGKIDEVVAKIVNAKHGGGGGGVGVPGLKVEGEYKSDTSLEEEMVRTRTRFSVFEIWYGILQNSKALGRFDGWAPGALVGVQPGDTVEIRAAVSVAPLQTMLRLFYWFADQAKSQGSLFSQSGPELKTTKETERHMRSMFEGQHGQVPAK</sequence>
<accession>A0ABN2FKV9</accession>
<organism evidence="1 2">
    <name type="scientific">Kribbella alba</name>
    <dbReference type="NCBI Taxonomy" id="190197"/>
    <lineage>
        <taxon>Bacteria</taxon>
        <taxon>Bacillati</taxon>
        <taxon>Actinomycetota</taxon>
        <taxon>Actinomycetes</taxon>
        <taxon>Propionibacteriales</taxon>
        <taxon>Kribbellaceae</taxon>
        <taxon>Kribbella</taxon>
    </lineage>
</organism>
<dbReference type="InterPro" id="IPR045633">
    <property type="entry name" value="DUF6414"/>
</dbReference>
<protein>
    <submittedName>
        <fullName evidence="1">Uncharacterized protein</fullName>
    </submittedName>
</protein>
<evidence type="ECO:0000313" key="1">
    <source>
        <dbReference type="EMBL" id="GAA1650582.1"/>
    </source>
</evidence>
<gene>
    <name evidence="1" type="ORF">GCM10009744_47750</name>
</gene>
<name>A0ABN2FKV9_9ACTN</name>
<dbReference type="Proteomes" id="UP001501319">
    <property type="component" value="Unassembled WGS sequence"/>
</dbReference>